<comment type="similarity">
    <text evidence="8">Belongs to the glycosyl hydrolase 10 (cellulase F) family.</text>
</comment>
<proteinExistence type="inferred from homology"/>
<evidence type="ECO:0000256" key="4">
    <source>
        <dbReference type="ARBA" id="ARBA00022801"/>
    </source>
</evidence>
<dbReference type="SMART" id="SM00633">
    <property type="entry name" value="Glyco_10"/>
    <property type="match status" value="1"/>
</dbReference>
<keyword evidence="6 8" id="KW-0326">Glycosidase</keyword>
<evidence type="ECO:0000313" key="11">
    <source>
        <dbReference type="Proteomes" id="UP001501734"/>
    </source>
</evidence>
<sequence>MKTLKESFKDKFLVGAAVNAETIENDQELLKKHFNSITAENEMKPMHMQPEQGNFTFDVADKMLQFAEDNGMELRGHTLVWHNQMPKWFFEDENGNDVSRDELLRRMKAHIDAVVTRYKGRIHAWDVVNEAVEDRGEQVYRQSKWIDIIGEDFIDYAFKYAHEADPDALLFYNDYNESHPNKREKIYQLVKGLLDRGVPIHGVGLQAHWNLYDPSYENIEAAIKRYSELGLQLHVTEMDVSVFEFGDERTDVKEPTKEMLHLQAERYERFFDLFTKYQEHLTSVTFWGISDAYTWLNDFPVKGRKNWPFVLDEKGEPKPAYHRIVK</sequence>
<dbReference type="Proteomes" id="UP001501734">
    <property type="component" value="Unassembled WGS sequence"/>
</dbReference>
<dbReference type="Gene3D" id="3.20.20.80">
    <property type="entry name" value="Glycosidases"/>
    <property type="match status" value="1"/>
</dbReference>
<keyword evidence="4 8" id="KW-0378">Hydrolase</keyword>
<evidence type="ECO:0000256" key="1">
    <source>
        <dbReference type="ARBA" id="ARBA00000681"/>
    </source>
</evidence>
<keyword evidence="7 8" id="KW-0624">Polysaccharide degradation</keyword>
<comment type="caution">
    <text evidence="10">The sequence shown here is derived from an EMBL/GenBank/DDBJ whole genome shotgun (WGS) entry which is preliminary data.</text>
</comment>
<dbReference type="RefSeq" id="WP_344913327.1">
    <property type="nucleotide sequence ID" value="NZ_BAABDL010000125.1"/>
</dbReference>
<gene>
    <name evidence="10" type="ORF">GCM10022410_23060</name>
</gene>
<evidence type="ECO:0000256" key="3">
    <source>
        <dbReference type="ARBA" id="ARBA00022651"/>
    </source>
</evidence>
<evidence type="ECO:0000256" key="6">
    <source>
        <dbReference type="ARBA" id="ARBA00023295"/>
    </source>
</evidence>
<reference evidence="11" key="1">
    <citation type="journal article" date="2019" name="Int. J. Syst. Evol. Microbiol.">
        <title>The Global Catalogue of Microorganisms (GCM) 10K type strain sequencing project: providing services to taxonomists for standard genome sequencing and annotation.</title>
        <authorList>
            <consortium name="The Broad Institute Genomics Platform"/>
            <consortium name="The Broad Institute Genome Sequencing Center for Infectious Disease"/>
            <person name="Wu L."/>
            <person name="Ma J."/>
        </authorList>
    </citation>
    <scope>NUCLEOTIDE SEQUENCE [LARGE SCALE GENOMIC DNA]</scope>
    <source>
        <strain evidence="11">JCM 17250</strain>
    </source>
</reference>
<evidence type="ECO:0000256" key="2">
    <source>
        <dbReference type="ARBA" id="ARBA00004851"/>
    </source>
</evidence>
<dbReference type="InterPro" id="IPR017853">
    <property type="entry name" value="GH"/>
</dbReference>
<comment type="pathway">
    <text evidence="2">Glycan degradation; xylan degradation.</text>
</comment>
<evidence type="ECO:0000256" key="7">
    <source>
        <dbReference type="ARBA" id="ARBA00023326"/>
    </source>
</evidence>
<name>A0ABP7VZ88_9BACI</name>
<evidence type="ECO:0000313" key="10">
    <source>
        <dbReference type="EMBL" id="GAA4077809.1"/>
    </source>
</evidence>
<accession>A0ABP7VZ88</accession>
<dbReference type="SUPFAM" id="SSF51445">
    <property type="entry name" value="(Trans)glycosidases"/>
    <property type="match status" value="1"/>
</dbReference>
<comment type="catalytic activity">
    <reaction evidence="1 8">
        <text>Endohydrolysis of (1-&gt;4)-beta-D-xylosidic linkages in xylans.</text>
        <dbReference type="EC" id="3.2.1.8"/>
    </reaction>
</comment>
<keyword evidence="5 8" id="KW-0119">Carbohydrate metabolism</keyword>
<dbReference type="Pfam" id="PF00331">
    <property type="entry name" value="Glyco_hydro_10"/>
    <property type="match status" value="1"/>
</dbReference>
<dbReference type="EC" id="3.2.1.8" evidence="8"/>
<dbReference type="InterPro" id="IPR001000">
    <property type="entry name" value="GH10_dom"/>
</dbReference>
<dbReference type="PANTHER" id="PTHR31490:SF90">
    <property type="entry name" value="ENDO-1,4-BETA-XYLANASE A"/>
    <property type="match status" value="1"/>
</dbReference>
<organism evidence="10 11">
    <name type="scientific">Amphibacillus indicireducens</name>
    <dbReference type="NCBI Taxonomy" id="1076330"/>
    <lineage>
        <taxon>Bacteria</taxon>
        <taxon>Bacillati</taxon>
        <taxon>Bacillota</taxon>
        <taxon>Bacilli</taxon>
        <taxon>Bacillales</taxon>
        <taxon>Bacillaceae</taxon>
        <taxon>Amphibacillus</taxon>
    </lineage>
</organism>
<dbReference type="PANTHER" id="PTHR31490">
    <property type="entry name" value="GLYCOSYL HYDROLASE"/>
    <property type="match status" value="1"/>
</dbReference>
<keyword evidence="3" id="KW-0858">Xylan degradation</keyword>
<evidence type="ECO:0000256" key="5">
    <source>
        <dbReference type="ARBA" id="ARBA00023277"/>
    </source>
</evidence>
<keyword evidence="11" id="KW-1185">Reference proteome</keyword>
<dbReference type="PROSITE" id="PS51760">
    <property type="entry name" value="GH10_2"/>
    <property type="match status" value="1"/>
</dbReference>
<dbReference type="InterPro" id="IPR044846">
    <property type="entry name" value="GH10"/>
</dbReference>
<feature type="domain" description="GH10" evidence="9">
    <location>
        <begin position="1"/>
        <end position="326"/>
    </location>
</feature>
<dbReference type="PRINTS" id="PR00134">
    <property type="entry name" value="GLHYDRLASE10"/>
</dbReference>
<protein>
    <recommendedName>
        <fullName evidence="8">Beta-xylanase</fullName>
        <ecNumber evidence="8">3.2.1.8</ecNumber>
    </recommendedName>
</protein>
<dbReference type="EMBL" id="BAABDL010000125">
    <property type="protein sequence ID" value="GAA4077809.1"/>
    <property type="molecule type" value="Genomic_DNA"/>
</dbReference>
<evidence type="ECO:0000259" key="9">
    <source>
        <dbReference type="PROSITE" id="PS51760"/>
    </source>
</evidence>
<evidence type="ECO:0000256" key="8">
    <source>
        <dbReference type="RuleBase" id="RU361174"/>
    </source>
</evidence>